<sequence length="297" mass="31275">MPSQRIGKKKKAKTSLLINAAAVVVILGGFGIYKLMPDSTPSCTSSSTTSALDSLFFEGAMKSMAGAQMLANGGLPHARNYREVGYDSRDHSRGCLADIGSGTEKTQIGYMVRRTPDDQDKFAVQAFPPEYISSRYDAATLNNTFGKPVGRENMESAIKTALTQVDDQVHGPAAQSQKADEDQPASLAESVLDVVPTADCKQVADGRQSCPVTIDYRDDLMAIVGAPAVTRVRGEFVFVKNGGQWAASDDFPEAFMKAVVGGRIDRLQHRKAAAAASDAASGATGAGGASDSSEAAK</sequence>
<keyword evidence="2" id="KW-1133">Transmembrane helix</keyword>
<name>A0A329CNI3_9BURK</name>
<evidence type="ECO:0000313" key="3">
    <source>
        <dbReference type="EMBL" id="RAS35757.1"/>
    </source>
</evidence>
<evidence type="ECO:0000256" key="1">
    <source>
        <dbReference type="SAM" id="MobiDB-lite"/>
    </source>
</evidence>
<keyword evidence="2" id="KW-0812">Transmembrane</keyword>
<dbReference type="AlphaFoldDB" id="A0A329CNI3"/>
<feature type="compositionally biased region" description="Low complexity" evidence="1">
    <location>
        <begin position="273"/>
        <end position="297"/>
    </location>
</feature>
<keyword evidence="2" id="KW-0472">Membrane</keyword>
<organism evidence="3 4">
    <name type="scientific">Paraburkholderia bryophila</name>
    <dbReference type="NCBI Taxonomy" id="420952"/>
    <lineage>
        <taxon>Bacteria</taxon>
        <taxon>Pseudomonadati</taxon>
        <taxon>Pseudomonadota</taxon>
        <taxon>Betaproteobacteria</taxon>
        <taxon>Burkholderiales</taxon>
        <taxon>Burkholderiaceae</taxon>
        <taxon>Paraburkholderia</taxon>
    </lineage>
</organism>
<accession>A0A329CNI3</accession>
<reference evidence="3 4" key="1">
    <citation type="submission" date="2018-06" db="EMBL/GenBank/DDBJ databases">
        <title>Genomic Encyclopedia of Type Strains, Phase III (KMG-III): the genomes of soil and plant-associated and newly described type strains.</title>
        <authorList>
            <person name="Whitman W."/>
        </authorList>
    </citation>
    <scope>NUCLEOTIDE SEQUENCE [LARGE SCALE GENOMIC DNA]</scope>
    <source>
        <strain evidence="3 4">LMG 23644</strain>
    </source>
</reference>
<dbReference type="Proteomes" id="UP000248918">
    <property type="component" value="Unassembled WGS sequence"/>
</dbReference>
<protein>
    <submittedName>
        <fullName evidence="3">Uncharacterized protein</fullName>
    </submittedName>
</protein>
<comment type="caution">
    <text evidence="3">The sequence shown here is derived from an EMBL/GenBank/DDBJ whole genome shotgun (WGS) entry which is preliminary data.</text>
</comment>
<dbReference type="EMBL" id="QLTK01000004">
    <property type="protein sequence ID" value="RAS35757.1"/>
    <property type="molecule type" value="Genomic_DNA"/>
</dbReference>
<feature type="region of interest" description="Disordered" evidence="1">
    <location>
        <begin position="271"/>
        <end position="297"/>
    </location>
</feature>
<feature type="transmembrane region" description="Helical" evidence="2">
    <location>
        <begin position="16"/>
        <end position="36"/>
    </location>
</feature>
<evidence type="ECO:0000313" key="4">
    <source>
        <dbReference type="Proteomes" id="UP000248918"/>
    </source>
</evidence>
<evidence type="ECO:0000256" key="2">
    <source>
        <dbReference type="SAM" id="Phobius"/>
    </source>
</evidence>
<gene>
    <name evidence="3" type="ORF">BX591_10484</name>
</gene>
<proteinExistence type="predicted"/>